<dbReference type="Proteomes" id="UP000565576">
    <property type="component" value="Unassembled WGS sequence"/>
</dbReference>
<feature type="transmembrane region" description="Helical" evidence="1">
    <location>
        <begin position="16"/>
        <end position="36"/>
    </location>
</feature>
<protein>
    <submittedName>
        <fullName evidence="2">Putative membrane protein</fullName>
    </submittedName>
</protein>
<keyword evidence="1" id="KW-0812">Transmembrane</keyword>
<sequence>MTDVAVKKAGGVPSNYAIILFGLFFFPIQIVAMLFAKRRLTDGGEWERSHYEMQYRSAAVYLVIQAVLFGIGAAGMFLMHGKSNVEVAGLRTWVAVITYASYMLMAWLAIRCVRGLFLAGAKTPLANPRSYTIWPH</sequence>
<gene>
    <name evidence="2" type="ORF">GGD46_006348</name>
</gene>
<organism evidence="2 3">
    <name type="scientific">Rhizobium lusitanum</name>
    <dbReference type="NCBI Taxonomy" id="293958"/>
    <lineage>
        <taxon>Bacteria</taxon>
        <taxon>Pseudomonadati</taxon>
        <taxon>Pseudomonadota</taxon>
        <taxon>Alphaproteobacteria</taxon>
        <taxon>Hyphomicrobiales</taxon>
        <taxon>Rhizobiaceae</taxon>
        <taxon>Rhizobium/Agrobacterium group</taxon>
        <taxon>Rhizobium</taxon>
    </lineage>
</organism>
<feature type="transmembrane region" description="Helical" evidence="1">
    <location>
        <begin position="57"/>
        <end position="78"/>
    </location>
</feature>
<evidence type="ECO:0000313" key="2">
    <source>
        <dbReference type="EMBL" id="MBB6489023.1"/>
    </source>
</evidence>
<proteinExistence type="predicted"/>
<feature type="transmembrane region" description="Helical" evidence="1">
    <location>
        <begin position="90"/>
        <end position="110"/>
    </location>
</feature>
<name>A0A7X0MHD8_9HYPH</name>
<dbReference type="EMBL" id="JACHBG010000030">
    <property type="protein sequence ID" value="MBB6489023.1"/>
    <property type="molecule type" value="Genomic_DNA"/>
</dbReference>
<accession>A0A7X0MHD8</accession>
<keyword evidence="1" id="KW-0472">Membrane</keyword>
<keyword evidence="1" id="KW-1133">Transmembrane helix</keyword>
<dbReference type="RefSeq" id="WP_184710990.1">
    <property type="nucleotide sequence ID" value="NZ_JACHBG010000030.1"/>
</dbReference>
<evidence type="ECO:0000313" key="3">
    <source>
        <dbReference type="Proteomes" id="UP000565576"/>
    </source>
</evidence>
<dbReference type="AlphaFoldDB" id="A0A7X0MHD8"/>
<reference evidence="2 3" key="1">
    <citation type="submission" date="2020-08" db="EMBL/GenBank/DDBJ databases">
        <title>Genomic Encyclopedia of Type Strains, Phase IV (KMG-V): Genome sequencing to study the core and pangenomes of soil and plant-associated prokaryotes.</title>
        <authorList>
            <person name="Whitman W."/>
        </authorList>
    </citation>
    <scope>NUCLEOTIDE SEQUENCE [LARGE SCALE GENOMIC DNA]</scope>
    <source>
        <strain evidence="2 3">SEMIA 4060</strain>
    </source>
</reference>
<evidence type="ECO:0000256" key="1">
    <source>
        <dbReference type="SAM" id="Phobius"/>
    </source>
</evidence>
<comment type="caution">
    <text evidence="2">The sequence shown here is derived from an EMBL/GenBank/DDBJ whole genome shotgun (WGS) entry which is preliminary data.</text>
</comment>